<dbReference type="RefSeq" id="WP_086789479.1">
    <property type="nucleotide sequence ID" value="NZ_JAGIOO010000001.1"/>
</dbReference>
<accession>A0ABS5AN29</accession>
<dbReference type="EMBL" id="JAGIOO010000001">
    <property type="protein sequence ID" value="MBP2477647.1"/>
    <property type="molecule type" value="Genomic_DNA"/>
</dbReference>
<organism evidence="2 3">
    <name type="scientific">Crossiella equi</name>
    <dbReference type="NCBI Taxonomy" id="130796"/>
    <lineage>
        <taxon>Bacteria</taxon>
        <taxon>Bacillati</taxon>
        <taxon>Actinomycetota</taxon>
        <taxon>Actinomycetes</taxon>
        <taxon>Pseudonocardiales</taxon>
        <taxon>Pseudonocardiaceae</taxon>
        <taxon>Crossiella</taxon>
    </lineage>
</organism>
<comment type="caution">
    <text evidence="2">The sequence shown here is derived from an EMBL/GenBank/DDBJ whole genome shotgun (WGS) entry which is preliminary data.</text>
</comment>
<dbReference type="Proteomes" id="UP001519363">
    <property type="component" value="Unassembled WGS sequence"/>
</dbReference>
<dbReference type="Pfam" id="PF03837">
    <property type="entry name" value="RecT"/>
    <property type="match status" value="1"/>
</dbReference>
<name>A0ABS5AN29_9PSEU</name>
<feature type="region of interest" description="Disordered" evidence="1">
    <location>
        <begin position="264"/>
        <end position="295"/>
    </location>
</feature>
<dbReference type="NCBIfam" id="TIGR00616">
    <property type="entry name" value="rect"/>
    <property type="match status" value="1"/>
</dbReference>
<evidence type="ECO:0000313" key="3">
    <source>
        <dbReference type="Proteomes" id="UP001519363"/>
    </source>
</evidence>
<evidence type="ECO:0000256" key="1">
    <source>
        <dbReference type="SAM" id="MobiDB-lite"/>
    </source>
</evidence>
<keyword evidence="3" id="KW-1185">Reference proteome</keyword>
<reference evidence="2 3" key="1">
    <citation type="submission" date="2021-03" db="EMBL/GenBank/DDBJ databases">
        <title>Sequencing the genomes of 1000 actinobacteria strains.</title>
        <authorList>
            <person name="Klenk H.-P."/>
        </authorList>
    </citation>
    <scope>NUCLEOTIDE SEQUENCE [LARGE SCALE GENOMIC DNA]</scope>
    <source>
        <strain evidence="2 3">DSM 44580</strain>
    </source>
</reference>
<feature type="compositionally biased region" description="Low complexity" evidence="1">
    <location>
        <begin position="278"/>
        <end position="288"/>
    </location>
</feature>
<protein>
    <submittedName>
        <fullName evidence="2">Recombination protein RecT</fullName>
    </submittedName>
</protein>
<dbReference type="InterPro" id="IPR018330">
    <property type="entry name" value="RecT_fam"/>
</dbReference>
<gene>
    <name evidence="2" type="ORF">JOF53_006519</name>
</gene>
<evidence type="ECO:0000313" key="2">
    <source>
        <dbReference type="EMBL" id="MBP2477647.1"/>
    </source>
</evidence>
<sequence length="295" mass="32084">MPTRTQNPPLADRVAETAAALPDDAAEHTSEVEVPASHTSTADWIGDRAELLAKAASEEFARHLLRDVMTALRTTPNLSKADPYTVLGAAMTCAQLQLRPLNGRAWILPFYDSDAETYRATVIIGYKGLIDLAYRSGLVRSIVARPVFEGEEFDLDYGTSTVLHRPVLRGRPGPAYGYYAQVELLTGGRYPLYMSREQIEDHRDRHARTRTKSGKIIGPWVQEFDAMARKTPLRLVLANVPAESAMQPLATALTIDGRLRLDASPDADPATVSHRISAPAEPDAAAEPGTAGQAG</sequence>
<dbReference type="InterPro" id="IPR004590">
    <property type="entry name" value="ssDNA_annealing_RecT"/>
</dbReference>
<proteinExistence type="predicted"/>